<feature type="compositionally biased region" description="Polar residues" evidence="1">
    <location>
        <begin position="282"/>
        <end position="292"/>
    </location>
</feature>
<dbReference type="GeneID" id="37038005"/>
<dbReference type="InParanoid" id="A0A316VY51"/>
<proteinExistence type="predicted"/>
<evidence type="ECO:0000256" key="1">
    <source>
        <dbReference type="SAM" id="MobiDB-lite"/>
    </source>
</evidence>
<feature type="region of interest" description="Disordered" evidence="1">
    <location>
        <begin position="282"/>
        <end position="309"/>
    </location>
</feature>
<name>A0A316VY51_9BASI</name>
<feature type="compositionally biased region" description="Low complexity" evidence="1">
    <location>
        <begin position="488"/>
        <end position="502"/>
    </location>
</feature>
<feature type="region of interest" description="Disordered" evidence="1">
    <location>
        <begin position="485"/>
        <end position="533"/>
    </location>
</feature>
<feature type="compositionally biased region" description="Low complexity" evidence="1">
    <location>
        <begin position="190"/>
        <end position="263"/>
    </location>
</feature>
<dbReference type="Proteomes" id="UP000245783">
    <property type="component" value="Unassembled WGS sequence"/>
</dbReference>
<keyword evidence="3" id="KW-1185">Reference proteome</keyword>
<protein>
    <submittedName>
        <fullName evidence="2">Uncharacterized protein</fullName>
    </submittedName>
</protein>
<feature type="region of interest" description="Disordered" evidence="1">
    <location>
        <begin position="371"/>
        <end position="392"/>
    </location>
</feature>
<organism evidence="2 3">
    <name type="scientific">Ceraceosorus guamensis</name>
    <dbReference type="NCBI Taxonomy" id="1522189"/>
    <lineage>
        <taxon>Eukaryota</taxon>
        <taxon>Fungi</taxon>
        <taxon>Dikarya</taxon>
        <taxon>Basidiomycota</taxon>
        <taxon>Ustilaginomycotina</taxon>
        <taxon>Exobasidiomycetes</taxon>
        <taxon>Ceraceosorales</taxon>
        <taxon>Ceraceosoraceae</taxon>
        <taxon>Ceraceosorus</taxon>
    </lineage>
</organism>
<feature type="compositionally biased region" description="Polar residues" evidence="1">
    <location>
        <begin position="515"/>
        <end position="524"/>
    </location>
</feature>
<feature type="region of interest" description="Disordered" evidence="1">
    <location>
        <begin position="548"/>
        <end position="602"/>
    </location>
</feature>
<sequence>MILRANATVIRVTSEQVAFYMYAELNSLLEEFAVCAGDRLVFDVLTGIKDISHLPEVLTSPDSSVNKRLVKRADQLPFDLIDKAGQPRLVKLRLRKYWSQLIWLERDLLFVPAIDEGALKYRSLLVKDYSRVMYLQSVIFRAAEEAGPAIFALLKDSPVRELLNDLRKQVHTLCLLNELFHKTVRSASAQASSTSARARNTSASASTSAAPRNTSASASTSAAPSNTSASASTSAAPRNTSASANMSAGATRTTSSRAPPTTAIGVAAPLSTTVTLPLADVTNRTPRATSQRAFKKALGAPNSPERERQWQEDPLIPYPQDTAEEGYQWHKQLPEGQHLGATIGGLRSSVAQRELEHDFTLAGRRATYARNRRGGNPALRNQPHRDTSASNPATVKVRPARVAPPLRLTHPELLHELDGRAMTAGEGLKNGLTFADTAALAARYNVPCKRLSEYVRSHCCEEMDSDNDAAAAQNANEIIEIKSDDAHAATSESAANASQNSETESEDSHAAVNESVANASQNSETKSEDSHAAVNKSVANASHNVQIETAAESLADRVPARHTRAPVPLSFPHLPQVRRGKRPEDADSNWSVLPAKQRPRFS</sequence>
<accession>A0A316VY51</accession>
<reference evidence="2 3" key="1">
    <citation type="journal article" date="2018" name="Mol. Biol. Evol.">
        <title>Broad Genomic Sampling Reveals a Smut Pathogenic Ancestry of the Fungal Clade Ustilaginomycotina.</title>
        <authorList>
            <person name="Kijpornyongpan T."/>
            <person name="Mondo S.J."/>
            <person name="Barry K."/>
            <person name="Sandor L."/>
            <person name="Lee J."/>
            <person name="Lipzen A."/>
            <person name="Pangilinan J."/>
            <person name="LaButti K."/>
            <person name="Hainaut M."/>
            <person name="Henrissat B."/>
            <person name="Grigoriev I.V."/>
            <person name="Spatafora J.W."/>
            <person name="Aime M.C."/>
        </authorList>
    </citation>
    <scope>NUCLEOTIDE SEQUENCE [LARGE SCALE GENOMIC DNA]</scope>
    <source>
        <strain evidence="2 3">MCA 4658</strain>
    </source>
</reference>
<evidence type="ECO:0000313" key="3">
    <source>
        <dbReference type="Proteomes" id="UP000245783"/>
    </source>
</evidence>
<evidence type="ECO:0000313" key="2">
    <source>
        <dbReference type="EMBL" id="PWN42587.1"/>
    </source>
</evidence>
<feature type="region of interest" description="Disordered" evidence="1">
    <location>
        <begin position="190"/>
        <end position="264"/>
    </location>
</feature>
<dbReference type="RefSeq" id="XP_025369747.1">
    <property type="nucleotide sequence ID" value="XM_025516135.1"/>
</dbReference>
<dbReference type="AlphaFoldDB" id="A0A316VY51"/>
<dbReference type="EMBL" id="KZ819378">
    <property type="protein sequence ID" value="PWN42587.1"/>
    <property type="molecule type" value="Genomic_DNA"/>
</dbReference>
<gene>
    <name evidence="2" type="ORF">IE81DRAFT_347332</name>
</gene>